<dbReference type="GO" id="GO:0005739">
    <property type="term" value="C:mitochondrion"/>
    <property type="evidence" value="ECO:0007669"/>
    <property type="project" value="TreeGrafter"/>
</dbReference>
<sequence>MIGAYNRMLLQYPLVTKMVTSGALFGIGDTLCQYIEQFRSEGFSINFKRLSRFSFFGCFMAAPILSFHYGTVLQWVSTKTTPLATLAKVAVDQTYFSTFFLTYIFTVMPLMEGKTFEDSKQAVKEKLWPSLLTNWKIWPAVQFLNFYFIPVRFHLLVVNSVAVFWNAYISWMINHSVKHPEEKDDLEK</sequence>
<dbReference type="GO" id="GO:0016020">
    <property type="term" value="C:membrane"/>
    <property type="evidence" value="ECO:0007669"/>
    <property type="project" value="UniProtKB-SubCell"/>
</dbReference>
<keyword evidence="8" id="KW-1185">Reference proteome</keyword>
<organism evidence="7 8">
    <name type="scientific">Euplotes crassus</name>
    <dbReference type="NCBI Taxonomy" id="5936"/>
    <lineage>
        <taxon>Eukaryota</taxon>
        <taxon>Sar</taxon>
        <taxon>Alveolata</taxon>
        <taxon>Ciliophora</taxon>
        <taxon>Intramacronucleata</taxon>
        <taxon>Spirotrichea</taxon>
        <taxon>Hypotrichia</taxon>
        <taxon>Euplotida</taxon>
        <taxon>Euplotidae</taxon>
        <taxon>Moneuplotes</taxon>
    </lineage>
</organism>
<comment type="similarity">
    <text evidence="2 6">Belongs to the peroxisomal membrane protein PXMP2/4 family.</text>
</comment>
<evidence type="ECO:0000256" key="4">
    <source>
        <dbReference type="ARBA" id="ARBA00022989"/>
    </source>
</evidence>
<dbReference type="Proteomes" id="UP001295684">
    <property type="component" value="Unassembled WGS sequence"/>
</dbReference>
<keyword evidence="5 6" id="KW-0472">Membrane</keyword>
<evidence type="ECO:0000256" key="5">
    <source>
        <dbReference type="ARBA" id="ARBA00023136"/>
    </source>
</evidence>
<feature type="transmembrane region" description="Helical" evidence="6">
    <location>
        <begin position="93"/>
        <end position="111"/>
    </location>
</feature>
<evidence type="ECO:0000313" key="7">
    <source>
        <dbReference type="EMBL" id="CAI2381594.1"/>
    </source>
</evidence>
<reference evidence="7" key="1">
    <citation type="submission" date="2023-07" db="EMBL/GenBank/DDBJ databases">
        <authorList>
            <consortium name="AG Swart"/>
            <person name="Singh M."/>
            <person name="Singh A."/>
            <person name="Seah K."/>
            <person name="Emmerich C."/>
        </authorList>
    </citation>
    <scope>NUCLEOTIDE SEQUENCE</scope>
    <source>
        <strain evidence="7">DP1</strain>
    </source>
</reference>
<dbReference type="AlphaFoldDB" id="A0AAD1XZE4"/>
<comment type="subcellular location">
    <subcellularLocation>
        <location evidence="1">Membrane</location>
        <topology evidence="1">Multi-pass membrane protein</topology>
    </subcellularLocation>
</comment>
<comment type="caution">
    <text evidence="7">The sequence shown here is derived from an EMBL/GenBank/DDBJ whole genome shotgun (WGS) entry which is preliminary data.</text>
</comment>
<proteinExistence type="inferred from homology"/>
<dbReference type="PANTHER" id="PTHR11266:SF17">
    <property type="entry name" value="PROTEIN MPV17"/>
    <property type="match status" value="1"/>
</dbReference>
<keyword evidence="3 6" id="KW-0812">Transmembrane</keyword>
<dbReference type="PANTHER" id="PTHR11266">
    <property type="entry name" value="PEROXISOMAL MEMBRANE PROTEIN 2, PXMP2 MPV17"/>
    <property type="match status" value="1"/>
</dbReference>
<evidence type="ECO:0000256" key="6">
    <source>
        <dbReference type="RuleBase" id="RU363053"/>
    </source>
</evidence>
<feature type="transmembrane region" description="Helical" evidence="6">
    <location>
        <begin position="53"/>
        <end position="73"/>
    </location>
</feature>
<name>A0AAD1XZE4_EUPCR</name>
<protein>
    <submittedName>
        <fullName evidence="7">Uncharacterized protein</fullName>
    </submittedName>
</protein>
<keyword evidence="4 6" id="KW-1133">Transmembrane helix</keyword>
<dbReference type="EMBL" id="CAMPGE010023684">
    <property type="protein sequence ID" value="CAI2381594.1"/>
    <property type="molecule type" value="Genomic_DNA"/>
</dbReference>
<evidence type="ECO:0000256" key="1">
    <source>
        <dbReference type="ARBA" id="ARBA00004141"/>
    </source>
</evidence>
<accession>A0AAD1XZE4</accession>
<dbReference type="InterPro" id="IPR007248">
    <property type="entry name" value="Mpv17_PMP22"/>
</dbReference>
<evidence type="ECO:0000313" key="8">
    <source>
        <dbReference type="Proteomes" id="UP001295684"/>
    </source>
</evidence>
<dbReference type="Pfam" id="PF04117">
    <property type="entry name" value="Mpv17_PMP22"/>
    <property type="match status" value="1"/>
</dbReference>
<evidence type="ECO:0000256" key="3">
    <source>
        <dbReference type="ARBA" id="ARBA00022692"/>
    </source>
</evidence>
<gene>
    <name evidence="7" type="ORF">ECRASSUSDP1_LOCUS23051</name>
</gene>
<evidence type="ECO:0000256" key="2">
    <source>
        <dbReference type="ARBA" id="ARBA00006824"/>
    </source>
</evidence>